<feature type="region of interest" description="Disordered" evidence="1">
    <location>
        <begin position="32"/>
        <end position="59"/>
    </location>
</feature>
<keyword evidence="2" id="KW-0732">Signal</keyword>
<gene>
    <name evidence="3" type="ORF">J2W55_003841</name>
</gene>
<feature type="signal peptide" evidence="2">
    <location>
        <begin position="1"/>
        <end position="25"/>
    </location>
</feature>
<evidence type="ECO:0000256" key="1">
    <source>
        <dbReference type="SAM" id="MobiDB-lite"/>
    </source>
</evidence>
<feature type="chain" id="PRO_5047179179" evidence="2">
    <location>
        <begin position="26"/>
        <end position="59"/>
    </location>
</feature>
<sequence>MKKLKKATRLFCLAVLLLLAVTGIAITGAAPTQAKNRERINDNQTLTELVEKKEDEEDD</sequence>
<keyword evidence="4" id="KW-1185">Reference proteome</keyword>
<evidence type="ECO:0000313" key="4">
    <source>
        <dbReference type="Proteomes" id="UP001247620"/>
    </source>
</evidence>
<reference evidence="3 4" key="1">
    <citation type="submission" date="2023-07" db="EMBL/GenBank/DDBJ databases">
        <title>Sorghum-associated microbial communities from plants grown in Nebraska, USA.</title>
        <authorList>
            <person name="Schachtman D."/>
        </authorList>
    </citation>
    <scope>NUCLEOTIDE SEQUENCE [LARGE SCALE GENOMIC DNA]</scope>
    <source>
        <strain evidence="3 4">3262</strain>
    </source>
</reference>
<name>A0ABU1TGQ4_9SPHI</name>
<accession>A0ABU1TGQ4</accession>
<comment type="caution">
    <text evidence="3">The sequence shown here is derived from an EMBL/GenBank/DDBJ whole genome shotgun (WGS) entry which is preliminary data.</text>
</comment>
<dbReference type="Proteomes" id="UP001247620">
    <property type="component" value="Unassembled WGS sequence"/>
</dbReference>
<organism evidence="3 4">
    <name type="scientific">Mucilaginibacter pocheonensis</name>
    <dbReference type="NCBI Taxonomy" id="398050"/>
    <lineage>
        <taxon>Bacteria</taxon>
        <taxon>Pseudomonadati</taxon>
        <taxon>Bacteroidota</taxon>
        <taxon>Sphingobacteriia</taxon>
        <taxon>Sphingobacteriales</taxon>
        <taxon>Sphingobacteriaceae</taxon>
        <taxon>Mucilaginibacter</taxon>
    </lineage>
</organism>
<dbReference type="RefSeq" id="WP_310099207.1">
    <property type="nucleotide sequence ID" value="NZ_JAVDUU010000004.1"/>
</dbReference>
<evidence type="ECO:0000313" key="3">
    <source>
        <dbReference type="EMBL" id="MDR6943981.1"/>
    </source>
</evidence>
<proteinExistence type="predicted"/>
<protein>
    <submittedName>
        <fullName evidence="3">Uncharacterized protein</fullName>
    </submittedName>
</protein>
<dbReference type="EMBL" id="JAVDUU010000004">
    <property type="protein sequence ID" value="MDR6943981.1"/>
    <property type="molecule type" value="Genomic_DNA"/>
</dbReference>
<evidence type="ECO:0000256" key="2">
    <source>
        <dbReference type="SAM" id="SignalP"/>
    </source>
</evidence>